<keyword evidence="1" id="KW-0175">Coiled coil</keyword>
<protein>
    <submittedName>
        <fullName evidence="3">Uncharacterized protein</fullName>
    </submittedName>
</protein>
<feature type="region of interest" description="Disordered" evidence="2">
    <location>
        <begin position="1657"/>
        <end position="1676"/>
    </location>
</feature>
<reference evidence="3" key="1">
    <citation type="submission" date="2023-01" db="EMBL/GenBank/DDBJ databases">
        <title>Genome assembly of the deep-sea coral Lophelia pertusa.</title>
        <authorList>
            <person name="Herrera S."/>
            <person name="Cordes E."/>
        </authorList>
    </citation>
    <scope>NUCLEOTIDE SEQUENCE</scope>
    <source>
        <strain evidence="3">USNM1676648</strain>
        <tissue evidence="3">Polyp</tissue>
    </source>
</reference>
<feature type="region of interest" description="Disordered" evidence="2">
    <location>
        <begin position="1"/>
        <end position="106"/>
    </location>
</feature>
<feature type="compositionally biased region" description="Acidic residues" evidence="2">
    <location>
        <begin position="65"/>
        <end position="98"/>
    </location>
</feature>
<keyword evidence="4" id="KW-1185">Reference proteome</keyword>
<feature type="compositionally biased region" description="Acidic residues" evidence="2">
    <location>
        <begin position="1598"/>
        <end position="1609"/>
    </location>
</feature>
<feature type="compositionally biased region" description="Low complexity" evidence="2">
    <location>
        <begin position="1"/>
        <end position="14"/>
    </location>
</feature>
<dbReference type="Proteomes" id="UP001163046">
    <property type="component" value="Unassembled WGS sequence"/>
</dbReference>
<feature type="compositionally biased region" description="Acidic residues" evidence="2">
    <location>
        <begin position="1377"/>
        <end position="1386"/>
    </location>
</feature>
<feature type="compositionally biased region" description="Acidic residues" evidence="2">
    <location>
        <begin position="1300"/>
        <end position="1311"/>
    </location>
</feature>
<dbReference type="EMBL" id="MU827784">
    <property type="protein sequence ID" value="KAJ7334461.1"/>
    <property type="molecule type" value="Genomic_DNA"/>
</dbReference>
<feature type="compositionally biased region" description="Acidic residues" evidence="2">
    <location>
        <begin position="1396"/>
        <end position="1407"/>
    </location>
</feature>
<feature type="compositionally biased region" description="Acidic residues" evidence="2">
    <location>
        <begin position="1502"/>
        <end position="1513"/>
    </location>
</feature>
<dbReference type="OrthoDB" id="337038at2759"/>
<feature type="compositionally biased region" description="Acidic residues" evidence="2">
    <location>
        <begin position="2859"/>
        <end position="2875"/>
    </location>
</feature>
<feature type="compositionally biased region" description="Basic and acidic residues" evidence="2">
    <location>
        <begin position="1473"/>
        <end position="1484"/>
    </location>
</feature>
<feature type="compositionally biased region" description="Acidic residues" evidence="2">
    <location>
        <begin position="1262"/>
        <end position="1272"/>
    </location>
</feature>
<feature type="compositionally biased region" description="Acidic residues" evidence="2">
    <location>
        <begin position="1329"/>
        <end position="1338"/>
    </location>
</feature>
<feature type="compositionally biased region" description="Acidic residues" evidence="2">
    <location>
        <begin position="1623"/>
        <end position="1636"/>
    </location>
</feature>
<feature type="region of interest" description="Disordered" evidence="2">
    <location>
        <begin position="1453"/>
        <end position="1639"/>
    </location>
</feature>
<feature type="compositionally biased region" description="Acidic residues" evidence="2">
    <location>
        <begin position="1045"/>
        <end position="1056"/>
    </location>
</feature>
<feature type="compositionally biased region" description="Basic and acidic residues" evidence="2">
    <location>
        <begin position="2513"/>
        <end position="2542"/>
    </location>
</feature>
<feature type="compositionally biased region" description="Basic and acidic residues" evidence="2">
    <location>
        <begin position="2836"/>
        <end position="2856"/>
    </location>
</feature>
<feature type="compositionally biased region" description="Low complexity" evidence="2">
    <location>
        <begin position="2995"/>
        <end position="3018"/>
    </location>
</feature>
<gene>
    <name evidence="3" type="ORF">OS493_014778</name>
</gene>
<feature type="compositionally biased region" description="Acidic residues" evidence="2">
    <location>
        <begin position="34"/>
        <end position="56"/>
    </location>
</feature>
<feature type="coiled-coil region" evidence="1">
    <location>
        <begin position="2483"/>
        <end position="2510"/>
    </location>
</feature>
<evidence type="ECO:0000313" key="3">
    <source>
        <dbReference type="EMBL" id="KAJ7334461.1"/>
    </source>
</evidence>
<feature type="compositionally biased region" description="Acidic residues" evidence="2">
    <location>
        <begin position="1550"/>
        <end position="1561"/>
    </location>
</feature>
<evidence type="ECO:0000313" key="4">
    <source>
        <dbReference type="Proteomes" id="UP001163046"/>
    </source>
</evidence>
<feature type="region of interest" description="Disordered" evidence="2">
    <location>
        <begin position="1024"/>
        <end position="1425"/>
    </location>
</feature>
<feature type="compositionally biased region" description="Acidic residues" evidence="2">
    <location>
        <begin position="2820"/>
        <end position="2835"/>
    </location>
</feature>
<accession>A0A9X0CH79</accession>
<feature type="compositionally biased region" description="Acidic residues" evidence="2">
    <location>
        <begin position="1214"/>
        <end position="1223"/>
    </location>
</feature>
<feature type="compositionally biased region" description="Basic and acidic residues" evidence="2">
    <location>
        <begin position="433"/>
        <end position="443"/>
    </location>
</feature>
<feature type="compositionally biased region" description="Basic and acidic residues" evidence="2">
    <location>
        <begin position="2953"/>
        <end position="2966"/>
    </location>
</feature>
<sequence length="3018" mass="343516">MQSSSNSESSLRRSLIQEELEELASRPKRQSPHEEEEGEEEEIVEEEHECQLEFDDVFPAHREGDEEEAQVDDDIFDDEGEDEDESLVSVSDAEDFTDYDTRPEGLQDYEFEDNVCVTHEFMEEEPSPMEIFDVYDEDVSHQYADVTEEEDQPQSSTKNVFIPTNMSTATEFQKTENFKLCEDEPPDVMEHAPDSYSEERVETTEAVVEVTQTSFQRTLDPESCYMVTKQEDARMKELISKIGLLPVEDDEGASDDLSDFNETMEGKLLEDVINSRNDRELQDERTPIDEICEAFLRDNVESEIDFDALFERLEREATETEKENAIPETSTEPARTESPETVQVVLRDHQSERTAGMEQIGVDLELVSVDQLPAAELEKEQELEPDITLDYECKTSTPVDGESFIELVSENTIEAVRRDRLPESEMDVKELQIRVESPTGKEESQEEIPQDTIDASREEQSCEAVLRDYDHERARVLEETGLQLVPVSSNITHPLEEPVAEPLEYDLAPKSSTVRELPDVAEHINAEARRDVQSEINFEDMFRRLDEEDAQFADEATETDETQEEITQDAFREEQSCEAVLRDYDHERVRVLEETGLELNLVPISSDITHPFEEPVAEPLEYDQVAKSSTLSELPEVSEYINADVRRDVQSEINFEEMFRRLDEEDTTFADEATETDETHEEITQDKIDAFREEQSCEAVLRDYDQERVRILEETGLELVPVSSGITHYFEESVAEPLEYDLAPKSSTVSELPEVAEVAENINAEVRRDVQSEINFEEMFRRLDEEDTTFADEATETQRLEETVKETSSNEETSRASLYVEEDGTVDEVVHCIPSSSKYISHESKQSEPTEEIIHEIKQAKARPASLYIEENKLVEQVAAETPSSPKHIAGESVNVERIEVVSEVKETREEKRASLIVDELHLVKEIDTEAPYSQHVAGEGDNTEPFEEITEETLSDHEMRASLYMEEDIVVQEVTPEAPSSPRHLANECENIHPSDEDIEEIEQSVEEKRASLYMEEETTVDYVTTDTPSSPLHIAGESSNSESVEEIYEQEFDEVEKPASLFVEEDSIVNEVAPDTPSSPKHIAGESQNVEPFEEIDEEPTEERKRTSLFLEEDSLVDEVETDTPSSPKHIAGESQNVGPFEEVDEEPTEESKRASLESRNVEPFEEVDEEATEESKRASLFLEEDSLVDEVETDTPSSPKHIAGESQNVEPFEEVDEEPTEESKRASLFLEEDSLVDEIETDTPSSPKHIAGESRNVEPFEEVDEEATEERESQNVEPFEEVDEEPTEESKRASLFLEEDSLVDEVETDTPSSPKHIAGESRNVEPFEEVDEEPTEESKRASLFLEEDSLVDEVETDTPSSPKHIVGESRNVEPFEEVDEEPTEESKRASLFLEEDSLVDEVETDTPSSPKHIAGESLNHEPFEEIVEEPTEESKRASLFLEEDLLVDEVETDTPSSPKHIAGESQNVEPLKKECLNHEPFEEIVEEPTEESKRASLFLEEDSLVDEVETDTPSSPKHIAGESQNVEPFEEVDEEPIEESKRASLFLEEDSLVDEIESDTPSSPKHITGESLNHEPFEEIVEEPTEESKRASLFLEEDSFVDEVETDTPSSPKHIAGESQNEENFEQTDEEPTEESKRAVLFLDEDTLVDEVITDTPSSPKHIAGESRNHESFEEIVEEPTEESKRASLFLEEDILVDEVITDIPSSPKHLAGESVNTESFQEVVEEPNDENKRASLFLEEDSSAYEVKTATSSVPIHIAGEALSITAVEEIHEEATPDVEHAREFEESDDEVRYDYVSLENADQNNYVAGEITNSELLEVTDDDESPESDYGEQFEEFEGIYGTQRFTEPSQSAHIAGEIKNIDSHDEAMEEVWKVEESLEYEDSQEVVTTTDIYETSQPSFHVAGELSNIEPQEESSEEEKPEEEACAEEFEEAEVQATTVVLKSPQSLLSIAAAALELKIDAAQQEVTEVVETKTVIEQQYSEGEHAGVPVILVNIAGDISDSDEDNTYYVEEEPQDDHEIETERYEENEETVVSYPSEEQLVSQSHVAAEFAVSEFTLEIEDQRYFAEPFEESEEGSVSELMSECSSSPLHVSGELRDFQDYETIDEEYGSETYHAIPYEESDYVLERPVSKGLPSLYITEEFSPQEIYEENILNETSVMIETAHAYNEVEEPLETEKTLVISEPPLQTAAEFSDSDYNDGIEEDDDLSERDFWKNLKTWEGFSGPQIAEEEDELSDEIDNAQTQDVWEIELEEGSQIVEAIEEKEFASEIHKFTVVSEKEQRVEIKSSYQVVESKETQHDERIFMTEQATQMEISHELEVLATKTTRQVSSVNSHVATEFASEEIRYKAEKNGAGGILHEEVKIIQEVSFTPIRQTSRHFETTDQLSESILEKEVKDQESEKFEKQLSEDETEVRLLKSEVMKYKAAEQQAPLENPHVTVERETTFVKSYIVHSATKDVQEIQEVLRQDDVLVILKDDEASLEEEESAGEQFEEEIDIMRIDEALSEEEFRGEGAVEEVDQRDKEEESEIREGDQETPLYEEEVEISEVQPIYEEELEIQKVEEQEEETSSETKDSTVQTPTFEEEVEVVAYGCISEAVKETLECEPVETSTLRAHSPEFEEELEVSAFEVQEEHAEEEEEEEPSGHSAVFEEENFLNNMSRKKVLYTWKQTTQRQPLDLSQVDLYEEDESATTRYYVELSSTESLEPAYEEVEDEALYTETYVRQGDPLEENLEEFILVRYGDEFDSSGEEDISDHREIYVIPEEENDTENNNVVESATDNLKAEKEPLPESFFEEGFENMGLEEIRESPEFEIDDSPEDELDEEEQRQLEEYERLESFVILEEKLSQVESDDDENGGFQGEEGDENVFHSDVHSSSEETLHEDELGETMTASSIRQAAVSTETESKEEERADDQISSEGKEEQKAQEDIAQRVNEEPLQTLSKRSDISSDKGSEKGEEPEEPPEAPPEGKVYPESRDKKDEKTEQSLSSDSSGEQSVSSEGSLSSTLS</sequence>
<feature type="compositionally biased region" description="Basic and acidic residues" evidence="2">
    <location>
        <begin position="2981"/>
        <end position="2994"/>
    </location>
</feature>
<feature type="compositionally biased region" description="Basic and acidic residues" evidence="2">
    <location>
        <begin position="1666"/>
        <end position="1676"/>
    </location>
</feature>
<evidence type="ECO:0000256" key="1">
    <source>
        <dbReference type="SAM" id="Coils"/>
    </source>
</evidence>
<feature type="region of interest" description="Disordered" evidence="2">
    <location>
        <begin position="433"/>
        <end position="459"/>
    </location>
</feature>
<feature type="region of interest" description="Disordered" evidence="2">
    <location>
        <begin position="317"/>
        <end position="341"/>
    </location>
</feature>
<comment type="caution">
    <text evidence="3">The sequence shown here is derived from an EMBL/GenBank/DDBJ whole genome shotgun (WGS) entry which is preliminary data.</text>
</comment>
<feature type="compositionally biased region" description="Acidic residues" evidence="2">
    <location>
        <begin position="1185"/>
        <end position="1196"/>
    </location>
</feature>
<feature type="compositionally biased region" description="Acidic residues" evidence="2">
    <location>
        <begin position="1531"/>
        <end position="1540"/>
    </location>
</feature>
<name>A0A9X0CH79_9CNID</name>
<feature type="compositionally biased region" description="Acidic residues" evidence="2">
    <location>
        <begin position="1166"/>
        <end position="1175"/>
    </location>
</feature>
<feature type="region of interest" description="Disordered" evidence="2">
    <location>
        <begin position="2806"/>
        <end position="3018"/>
    </location>
</feature>
<proteinExistence type="predicted"/>
<feature type="compositionally biased region" description="Acidic residues" evidence="2">
    <location>
        <begin position="1094"/>
        <end position="1103"/>
    </location>
</feature>
<feature type="compositionally biased region" description="Acidic residues" evidence="2">
    <location>
        <begin position="1113"/>
        <end position="1124"/>
    </location>
</feature>
<feature type="region of interest" description="Disordered" evidence="2">
    <location>
        <begin position="2616"/>
        <end position="2658"/>
    </location>
</feature>
<feature type="compositionally biased region" description="Basic and acidic residues" evidence="2">
    <location>
        <begin position="2876"/>
        <end position="2893"/>
    </location>
</feature>
<feature type="compositionally biased region" description="Acidic residues" evidence="2">
    <location>
        <begin position="1348"/>
        <end position="1359"/>
    </location>
</feature>
<feature type="compositionally biased region" description="Basic and acidic residues" evidence="2">
    <location>
        <begin position="1152"/>
        <end position="1165"/>
    </location>
</feature>
<feature type="compositionally biased region" description="Polar residues" evidence="2">
    <location>
        <begin position="2899"/>
        <end position="2912"/>
    </location>
</feature>
<evidence type="ECO:0000256" key="2">
    <source>
        <dbReference type="SAM" id="MobiDB-lite"/>
    </source>
</evidence>
<organism evidence="3 4">
    <name type="scientific">Desmophyllum pertusum</name>
    <dbReference type="NCBI Taxonomy" id="174260"/>
    <lineage>
        <taxon>Eukaryota</taxon>
        <taxon>Metazoa</taxon>
        <taxon>Cnidaria</taxon>
        <taxon>Anthozoa</taxon>
        <taxon>Hexacorallia</taxon>
        <taxon>Scleractinia</taxon>
        <taxon>Caryophylliina</taxon>
        <taxon>Caryophylliidae</taxon>
        <taxon>Desmophyllum</taxon>
    </lineage>
</organism>
<feature type="compositionally biased region" description="Basic and acidic residues" evidence="2">
    <location>
        <begin position="2913"/>
        <end position="2945"/>
    </location>
</feature>
<feature type="compositionally biased region" description="Acidic residues" evidence="2">
    <location>
        <begin position="1233"/>
        <end position="1244"/>
    </location>
</feature>
<feature type="compositionally biased region" description="Acidic residues" evidence="2">
    <location>
        <begin position="1281"/>
        <end position="1290"/>
    </location>
</feature>
<feature type="region of interest" description="Disordered" evidence="2">
    <location>
        <begin position="2513"/>
        <end position="2592"/>
    </location>
</feature>